<dbReference type="AlphaFoldDB" id="A0A0E9UM52"/>
<organism evidence="1">
    <name type="scientific">Anguilla anguilla</name>
    <name type="common">European freshwater eel</name>
    <name type="synonym">Muraena anguilla</name>
    <dbReference type="NCBI Taxonomy" id="7936"/>
    <lineage>
        <taxon>Eukaryota</taxon>
        <taxon>Metazoa</taxon>
        <taxon>Chordata</taxon>
        <taxon>Craniata</taxon>
        <taxon>Vertebrata</taxon>
        <taxon>Euteleostomi</taxon>
        <taxon>Actinopterygii</taxon>
        <taxon>Neopterygii</taxon>
        <taxon>Teleostei</taxon>
        <taxon>Anguilliformes</taxon>
        <taxon>Anguillidae</taxon>
        <taxon>Anguilla</taxon>
    </lineage>
</organism>
<evidence type="ECO:0000313" key="1">
    <source>
        <dbReference type="EMBL" id="JAH66924.1"/>
    </source>
</evidence>
<reference evidence="1" key="1">
    <citation type="submission" date="2014-11" db="EMBL/GenBank/DDBJ databases">
        <authorList>
            <person name="Amaro Gonzalez C."/>
        </authorList>
    </citation>
    <scope>NUCLEOTIDE SEQUENCE</scope>
</reference>
<name>A0A0E9UM52_ANGAN</name>
<accession>A0A0E9UM52</accession>
<proteinExistence type="predicted"/>
<reference evidence="1" key="2">
    <citation type="journal article" date="2015" name="Fish Shellfish Immunol.">
        <title>Early steps in the European eel (Anguilla anguilla)-Vibrio vulnificus interaction in the gills: Role of the RtxA13 toxin.</title>
        <authorList>
            <person name="Callol A."/>
            <person name="Pajuelo D."/>
            <person name="Ebbesson L."/>
            <person name="Teles M."/>
            <person name="MacKenzie S."/>
            <person name="Amaro C."/>
        </authorList>
    </citation>
    <scope>NUCLEOTIDE SEQUENCE</scope>
</reference>
<dbReference type="EMBL" id="GBXM01041653">
    <property type="protein sequence ID" value="JAH66924.1"/>
    <property type="molecule type" value="Transcribed_RNA"/>
</dbReference>
<sequence>MISPPPPCRTCTYQEVPLDGSVALSNVLFSFTVLFPLPERAEVRQAKRGGLHFVCISLLWLA</sequence>
<protein>
    <submittedName>
        <fullName evidence="1">Uncharacterized protein</fullName>
    </submittedName>
</protein>